<dbReference type="InterPro" id="IPR036525">
    <property type="entry name" value="Tubulin/FtsZ_GTPase_sf"/>
</dbReference>
<keyword evidence="5" id="KW-0963">Cytoplasm</keyword>
<sequence length="545" mass="59749">QDAALPCSSEAQGQGLCPDVLHRAGRSPSGQETYTPRLILMDLKGNLNTLPQEGCLYGDPKRDTSVAWQGNLITHQEDPPTRNLFLQDLSKLQGCLSSEGDLGPRAHALSKDGSPLPTQLHVSQKGRPLEGSVQVWSDYLRVRLHPRSTCMIRQYNYDGESCQLEAFGQGESLLHDPTYQEELEDRLHFYVEECDYLQGFQILCDLDNGFSGVGAKVTELLHDEYSGRGILTWGLTPVIQNTEVSGKDFYRLMNTVLGIVHLSSHSSLFCPLSLSGSLGLRPEAPVTLPYAHYEASLNYHSSAILATALDTLSVPYRLQSSPISMAQLADAFNVSGRKVVTAGAALPFPMAHDQSLPDALCNYQLAVPWAPLSSCGEPKDSCCFGQAVVLRGIGKEKQSCNCPPGSQPKSALHACGTGEEVLECYLHAQFPETFSTSYLLQEPCKVSTPYPQFFSALLNTQGFLLDNPPRCSTALESIPVLTAVQSSPVLYSALCRLYKELQRVNLRRWASYFSAGVELSDFQEALHELRTLAQCYEGGQKSMVS</sequence>
<evidence type="ECO:0000256" key="7">
    <source>
        <dbReference type="ARBA" id="ARBA00045225"/>
    </source>
</evidence>
<evidence type="ECO:0000256" key="3">
    <source>
        <dbReference type="ARBA" id="ARBA00008507"/>
    </source>
</evidence>
<dbReference type="eggNOG" id="KOG2530">
    <property type="taxonomic scope" value="Eukaryota"/>
</dbReference>
<dbReference type="Pfam" id="PF10644">
    <property type="entry name" value="Misat_Tub_SegII"/>
    <property type="match status" value="1"/>
</dbReference>
<dbReference type="InterPro" id="IPR049942">
    <property type="entry name" value="DML1/Misato"/>
</dbReference>
<dbReference type="STRING" id="13735.ENSPSIP00000007015"/>
<comment type="similarity">
    <text evidence="3">Belongs to the misato family.</text>
</comment>
<evidence type="ECO:0000259" key="8">
    <source>
        <dbReference type="Pfam" id="PF10644"/>
    </source>
</evidence>
<keyword evidence="11" id="KW-1185">Reference proteome</keyword>
<dbReference type="AlphaFoldDB" id="K7FG55"/>
<comment type="function">
    <text evidence="7">Involved in the regulation of mitochondrial distribution and morphology. Required for mitochondrial fusion and mitochondrial network formation.</text>
</comment>
<evidence type="ECO:0000256" key="1">
    <source>
        <dbReference type="ARBA" id="ARBA00004173"/>
    </source>
</evidence>
<dbReference type="GO" id="GO:0010636">
    <property type="term" value="P:positive regulation of mitochondrial fusion"/>
    <property type="evidence" value="ECO:0007669"/>
    <property type="project" value="Ensembl"/>
</dbReference>
<dbReference type="GO" id="GO:0007005">
    <property type="term" value="P:mitochondrion organization"/>
    <property type="evidence" value="ECO:0007669"/>
    <property type="project" value="Ensembl"/>
</dbReference>
<keyword evidence="6" id="KW-0496">Mitochondrion</keyword>
<dbReference type="CDD" id="cd06060">
    <property type="entry name" value="misato"/>
    <property type="match status" value="1"/>
</dbReference>
<accession>K7FG55</accession>
<name>K7FG55_PELSI</name>
<dbReference type="GO" id="GO:0048311">
    <property type="term" value="P:mitochondrion distribution"/>
    <property type="evidence" value="ECO:0007669"/>
    <property type="project" value="Ensembl"/>
</dbReference>
<dbReference type="Gene3D" id="3.40.50.1440">
    <property type="entry name" value="Tubulin/FtsZ, GTPase domain"/>
    <property type="match status" value="1"/>
</dbReference>
<dbReference type="GeneTree" id="ENSGT00530000064067"/>
<dbReference type="Proteomes" id="UP000007267">
    <property type="component" value="Unassembled WGS sequence"/>
</dbReference>
<dbReference type="PANTHER" id="PTHR13391:SF0">
    <property type="entry name" value="PROTEIN MISATO HOMOLOG 1"/>
    <property type="match status" value="1"/>
</dbReference>
<proteinExistence type="inferred from homology"/>
<reference evidence="11" key="1">
    <citation type="submission" date="2011-10" db="EMBL/GenBank/DDBJ databases">
        <authorList>
            <consortium name="Soft-shell Turtle Genome Consortium"/>
        </authorList>
    </citation>
    <scope>NUCLEOTIDE SEQUENCE [LARGE SCALE GENOMIC DNA]</scope>
    <source>
        <strain evidence="11">Daiwa-1</strain>
    </source>
</reference>
<dbReference type="PANTHER" id="PTHR13391">
    <property type="entry name" value="MITOCHONDRIAL DISTRIBUTION REGULATOR MISATO"/>
    <property type="match status" value="1"/>
</dbReference>
<gene>
    <name evidence="10" type="primary">MSTO1</name>
</gene>
<dbReference type="SUPFAM" id="SSF52490">
    <property type="entry name" value="Tubulin nucleotide-binding domain-like"/>
    <property type="match status" value="1"/>
</dbReference>
<organism evidence="10 11">
    <name type="scientific">Pelodiscus sinensis</name>
    <name type="common">Chinese softshell turtle</name>
    <name type="synonym">Trionyx sinensis</name>
    <dbReference type="NCBI Taxonomy" id="13735"/>
    <lineage>
        <taxon>Eukaryota</taxon>
        <taxon>Metazoa</taxon>
        <taxon>Chordata</taxon>
        <taxon>Craniata</taxon>
        <taxon>Vertebrata</taxon>
        <taxon>Euteleostomi</taxon>
        <taxon>Archelosauria</taxon>
        <taxon>Testudinata</taxon>
        <taxon>Testudines</taxon>
        <taxon>Cryptodira</taxon>
        <taxon>Trionychia</taxon>
        <taxon>Trionychidae</taxon>
        <taxon>Pelodiscus</taxon>
    </lineage>
</organism>
<evidence type="ECO:0000259" key="9">
    <source>
        <dbReference type="Pfam" id="PF14881"/>
    </source>
</evidence>
<dbReference type="InterPro" id="IPR029209">
    <property type="entry name" value="DML1/Misato_tubulin"/>
</dbReference>
<evidence type="ECO:0000256" key="4">
    <source>
        <dbReference type="ARBA" id="ARBA00017321"/>
    </source>
</evidence>
<dbReference type="GO" id="GO:0005741">
    <property type="term" value="C:mitochondrial outer membrane"/>
    <property type="evidence" value="ECO:0007669"/>
    <property type="project" value="Ensembl"/>
</dbReference>
<evidence type="ECO:0000256" key="5">
    <source>
        <dbReference type="ARBA" id="ARBA00022490"/>
    </source>
</evidence>
<dbReference type="Ensembl" id="ENSPSIT00000007056.1">
    <property type="protein sequence ID" value="ENSPSIP00000007015.1"/>
    <property type="gene ID" value="ENSPSIG00000006370.1"/>
</dbReference>
<feature type="domain" description="Misato Segment II tubulin-like" evidence="8">
    <location>
        <begin position="2"/>
        <end position="91"/>
    </location>
</feature>
<feature type="domain" description="DML1/Misato tubulin" evidence="9">
    <location>
        <begin position="132"/>
        <end position="318"/>
    </location>
</feature>
<evidence type="ECO:0000313" key="11">
    <source>
        <dbReference type="Proteomes" id="UP000007267"/>
    </source>
</evidence>
<dbReference type="Pfam" id="PF14881">
    <property type="entry name" value="Tubulin_3"/>
    <property type="match status" value="1"/>
</dbReference>
<protein>
    <recommendedName>
        <fullName evidence="4">Protein misato homolog 1</fullName>
    </recommendedName>
</protein>
<dbReference type="OMA" id="RMAAYGC"/>
<dbReference type="GO" id="GO:0005829">
    <property type="term" value="C:cytosol"/>
    <property type="evidence" value="ECO:0007669"/>
    <property type="project" value="Ensembl"/>
</dbReference>
<reference evidence="10" key="3">
    <citation type="submission" date="2025-08" db="UniProtKB">
        <authorList>
            <consortium name="Ensembl"/>
        </authorList>
    </citation>
    <scope>IDENTIFICATION</scope>
</reference>
<dbReference type="InterPro" id="IPR019605">
    <property type="entry name" value="Misato_II_tubulin-like"/>
</dbReference>
<evidence type="ECO:0000256" key="2">
    <source>
        <dbReference type="ARBA" id="ARBA00004496"/>
    </source>
</evidence>
<evidence type="ECO:0000313" key="10">
    <source>
        <dbReference type="Ensembl" id="ENSPSIP00000007015.1"/>
    </source>
</evidence>
<dbReference type="EMBL" id="AGCU01146879">
    <property type="status" value="NOT_ANNOTATED_CDS"/>
    <property type="molecule type" value="Genomic_DNA"/>
</dbReference>
<reference evidence="10" key="4">
    <citation type="submission" date="2025-09" db="UniProtKB">
        <authorList>
            <consortium name="Ensembl"/>
        </authorList>
    </citation>
    <scope>IDENTIFICATION</scope>
</reference>
<reference evidence="11" key="2">
    <citation type="journal article" date="2013" name="Nat. Genet.">
        <title>The draft genomes of soft-shell turtle and green sea turtle yield insights into the development and evolution of the turtle-specific body plan.</title>
        <authorList>
            <person name="Wang Z."/>
            <person name="Pascual-Anaya J."/>
            <person name="Zadissa A."/>
            <person name="Li W."/>
            <person name="Niimura Y."/>
            <person name="Huang Z."/>
            <person name="Li C."/>
            <person name="White S."/>
            <person name="Xiong Z."/>
            <person name="Fang D."/>
            <person name="Wang B."/>
            <person name="Ming Y."/>
            <person name="Chen Y."/>
            <person name="Zheng Y."/>
            <person name="Kuraku S."/>
            <person name="Pignatelli M."/>
            <person name="Herrero J."/>
            <person name="Beal K."/>
            <person name="Nozawa M."/>
            <person name="Li Q."/>
            <person name="Wang J."/>
            <person name="Zhang H."/>
            <person name="Yu L."/>
            <person name="Shigenobu S."/>
            <person name="Wang J."/>
            <person name="Liu J."/>
            <person name="Flicek P."/>
            <person name="Searle S."/>
            <person name="Wang J."/>
            <person name="Kuratani S."/>
            <person name="Yin Y."/>
            <person name="Aken B."/>
            <person name="Zhang G."/>
            <person name="Irie N."/>
        </authorList>
    </citation>
    <scope>NUCLEOTIDE SEQUENCE [LARGE SCALE GENOMIC DNA]</scope>
    <source>
        <strain evidence="11">Daiwa-1</strain>
    </source>
</reference>
<comment type="subcellular location">
    <subcellularLocation>
        <location evidence="2">Cytoplasm</location>
    </subcellularLocation>
    <subcellularLocation>
        <location evidence="1">Mitochondrion</location>
    </subcellularLocation>
</comment>
<evidence type="ECO:0000256" key="6">
    <source>
        <dbReference type="ARBA" id="ARBA00023128"/>
    </source>
</evidence>